<organism evidence="3 4">
    <name type="scientific">Saitozyma podzolica</name>
    <dbReference type="NCBI Taxonomy" id="1890683"/>
    <lineage>
        <taxon>Eukaryota</taxon>
        <taxon>Fungi</taxon>
        <taxon>Dikarya</taxon>
        <taxon>Basidiomycota</taxon>
        <taxon>Agaricomycotina</taxon>
        <taxon>Tremellomycetes</taxon>
        <taxon>Tremellales</taxon>
        <taxon>Trimorphomycetaceae</taxon>
        <taxon>Saitozyma</taxon>
    </lineage>
</organism>
<feature type="domain" description="NADH:ubiquinone oxidoreductase intermediate-associated protein 30" evidence="2">
    <location>
        <begin position="50"/>
        <end position="150"/>
    </location>
</feature>
<name>A0A427Y2A6_9TREE</name>
<dbReference type="Proteomes" id="UP000279259">
    <property type="component" value="Unassembled WGS sequence"/>
</dbReference>
<comment type="caution">
    <text evidence="3">The sequence shown here is derived from an EMBL/GenBank/DDBJ whole genome shotgun (WGS) entry which is preliminary data.</text>
</comment>
<dbReference type="STRING" id="1890683.A0A427Y2A6"/>
<dbReference type="InterPro" id="IPR039131">
    <property type="entry name" value="NDUFAF1"/>
</dbReference>
<evidence type="ECO:0000313" key="4">
    <source>
        <dbReference type="Proteomes" id="UP000279259"/>
    </source>
</evidence>
<evidence type="ECO:0000313" key="3">
    <source>
        <dbReference type="EMBL" id="RSH85210.1"/>
    </source>
</evidence>
<evidence type="ECO:0000259" key="2">
    <source>
        <dbReference type="Pfam" id="PF08547"/>
    </source>
</evidence>
<dbReference type="GO" id="GO:0006120">
    <property type="term" value="P:mitochondrial electron transport, NADH to ubiquinone"/>
    <property type="evidence" value="ECO:0007669"/>
    <property type="project" value="TreeGrafter"/>
</dbReference>
<dbReference type="GO" id="GO:0010257">
    <property type="term" value="P:NADH dehydrogenase complex assembly"/>
    <property type="evidence" value="ECO:0007669"/>
    <property type="project" value="TreeGrafter"/>
</dbReference>
<dbReference type="GO" id="GO:0005739">
    <property type="term" value="C:mitochondrion"/>
    <property type="evidence" value="ECO:0007669"/>
    <property type="project" value="TreeGrafter"/>
</dbReference>
<dbReference type="AlphaFoldDB" id="A0A427Y2A6"/>
<gene>
    <name evidence="3" type="ORF">EHS25_005017</name>
</gene>
<keyword evidence="4" id="KW-1185">Reference proteome</keyword>
<accession>A0A427Y2A6</accession>
<proteinExistence type="predicted"/>
<reference evidence="3 4" key="1">
    <citation type="submission" date="2018-11" db="EMBL/GenBank/DDBJ databases">
        <title>Genome sequence of Saitozyma podzolica DSM 27192.</title>
        <authorList>
            <person name="Aliyu H."/>
            <person name="Gorte O."/>
            <person name="Ochsenreither K."/>
        </authorList>
    </citation>
    <scope>NUCLEOTIDE SEQUENCE [LARGE SCALE GENOMIC DNA]</scope>
    <source>
        <strain evidence="3 4">DSM 27192</strain>
    </source>
</reference>
<feature type="compositionally biased region" description="Basic and acidic residues" evidence="1">
    <location>
        <begin position="246"/>
        <end position="256"/>
    </location>
</feature>
<feature type="region of interest" description="Disordered" evidence="1">
    <location>
        <begin position="220"/>
        <end position="256"/>
    </location>
</feature>
<dbReference type="OrthoDB" id="42561at2759"/>
<dbReference type="Pfam" id="PF08547">
    <property type="entry name" value="CIA30"/>
    <property type="match status" value="1"/>
</dbReference>
<dbReference type="InterPro" id="IPR013857">
    <property type="entry name" value="NADH-UbQ_OxRdtase-assoc_prot30"/>
</dbReference>
<dbReference type="PANTHER" id="PTHR13194:SF18">
    <property type="entry name" value="COMPLEX I INTERMEDIATE-ASSOCIATED PROTEIN 30, MITOCHONDRIAL"/>
    <property type="match status" value="1"/>
</dbReference>
<dbReference type="PANTHER" id="PTHR13194">
    <property type="entry name" value="COMPLEX I INTERMEDIATE-ASSOCIATED PROTEIN 30"/>
    <property type="match status" value="1"/>
</dbReference>
<dbReference type="GO" id="GO:0051082">
    <property type="term" value="F:unfolded protein binding"/>
    <property type="evidence" value="ECO:0007669"/>
    <property type="project" value="TreeGrafter"/>
</dbReference>
<protein>
    <recommendedName>
        <fullName evidence="2">NADH:ubiquinone oxidoreductase intermediate-associated protein 30 domain-containing protein</fullName>
    </recommendedName>
</protein>
<evidence type="ECO:0000256" key="1">
    <source>
        <dbReference type="SAM" id="MobiDB-lite"/>
    </source>
</evidence>
<dbReference type="EMBL" id="RSCD01000021">
    <property type="protein sequence ID" value="RSH85210.1"/>
    <property type="molecule type" value="Genomic_DNA"/>
</dbReference>
<sequence length="325" mass="34930">MSASPLKQYLDRSLNMLRRNTAKVVRMDVSPLPPPHTIFSFSSERPPVTSVKAFATGSDADIGGLSTCTLTSVPKFATAPPVPGSGESAPEQSEQSHLAFHGNLSLTLPPAYQGRIRTGYAAFRNRSRPSLFGEETWDLSLYSHLKVELRLVSTPSSSVPFIHLDALPHAFRPTPHPPPIFETLHIPFAAFVLTNSGVPATKQIPMMSEKIRTLGFALLGGGRQENTPPPGVIGEDKKRAGAGVGKARESEDAAHERPIDIESLQGATLQAKELSDLHKSADEIAAGAGGGEGYFELCIKSVEAVRWKPEAEDADGVDPEYKDAM</sequence>